<evidence type="ECO:0000256" key="1">
    <source>
        <dbReference type="ARBA" id="ARBA00007249"/>
    </source>
</evidence>
<feature type="non-terminal residue" evidence="12">
    <location>
        <position position="1"/>
    </location>
</feature>
<dbReference type="SUPFAM" id="SSF50978">
    <property type="entry name" value="WD40 repeat-like"/>
    <property type="match status" value="1"/>
</dbReference>
<dbReference type="InterPro" id="IPR044127">
    <property type="entry name" value="eIF2g_dom_2"/>
</dbReference>
<evidence type="ECO:0000256" key="6">
    <source>
        <dbReference type="ARBA" id="ARBA00022917"/>
    </source>
</evidence>
<name>V5G352_BYSSN</name>
<feature type="compositionally biased region" description="Acidic residues" evidence="10">
    <location>
        <begin position="173"/>
        <end position="197"/>
    </location>
</feature>
<dbReference type="Pfam" id="PF00009">
    <property type="entry name" value="GTP_EFTU"/>
    <property type="match status" value="1"/>
</dbReference>
<gene>
    <name evidence="12" type="ORF">PVAR5_5060</name>
</gene>
<dbReference type="eggNOG" id="KOG0466">
    <property type="taxonomic scope" value="Eukaryota"/>
</dbReference>
<proteinExistence type="inferred from homology"/>
<dbReference type="CDD" id="cd15490">
    <property type="entry name" value="eIF2_gamma_III"/>
    <property type="match status" value="1"/>
</dbReference>
<dbReference type="Pfam" id="PF03144">
    <property type="entry name" value="GTP_EFTU_D2"/>
    <property type="match status" value="1"/>
</dbReference>
<feature type="region of interest" description="Disordered" evidence="10">
    <location>
        <begin position="266"/>
        <end position="337"/>
    </location>
</feature>
<dbReference type="GO" id="GO:0005525">
    <property type="term" value="F:GTP binding"/>
    <property type="evidence" value="ECO:0007669"/>
    <property type="project" value="UniProtKB-KW"/>
</dbReference>
<dbReference type="InterPro" id="IPR044128">
    <property type="entry name" value="eIF2g_GTP-bd"/>
</dbReference>
<dbReference type="Pfam" id="PF09173">
    <property type="entry name" value="eIF2_C"/>
    <property type="match status" value="1"/>
</dbReference>
<sequence>DSTPKCKLLPSPLTKLHDISYLTVDQSKEGDGELLAVSTEDGRVIFYSTKHTQKFRNEDGEEQIPDAVVVAQLGGKPCGLSGRVKDFELLELGGPGPFNDSFAVVTGSSDGMVRVWLLAKKDLKIEKIKKSGGDYKDDAASPRQVGTLLGSYETGNRITCLKAFVMRQSDDASASDDSDFESEEEVEEASSDESDEESGPRRKRFAARPHSTAQIGTPPPNPYHIASGLNCNFQRQDKLSHLPPFAPPTLAVAERDSHIAIMATNGDFSDEESQPGSPVIDANGHDDIENQEPLDNEETSEKPLKSALKKGSSLPPPPQIKRPELPPQPDPETLDLSTLTPLTPEIIARQATINIGTIGHVAHGKSTVVKAISEVQTVRFKNELERNITIKLGYANAKIYKCDNEACPRPTCYKSFKSEKEIDPPCEREGCTGRYRLLRHVSFVDCPGHDILMSTMLSGAAVMDAALLLIAGNETCPQPQTSEHLAAIEIMKLSHIIILQNKVDLMREEGALQHYQSILKFIRGTVADGSPIIPISAQLKYNIDAVNEHLVSHIPVPIRDFTAAPHMIVIRSFDVNKPGAEIDELKGGVAGGSILTGVLKLNDEIEIRPGLVTKDENGKIQCRPIFSRVVSLFAEHNDLKFAVPGGLIGVGTRVDPTLCRADRLVGFVLGLKGRLPAIYTEIEVNYFLLRRLLGVKTADGKQAKVAKLSKNEVLMVNIGSTATGAKVMGVKADAAKLSLTSPACTDIGEKIAISRRIDKHWRLIGWANIVAGNTLEPIVD</sequence>
<evidence type="ECO:0000256" key="10">
    <source>
        <dbReference type="SAM" id="MobiDB-lite"/>
    </source>
</evidence>
<evidence type="ECO:0000256" key="9">
    <source>
        <dbReference type="ARBA" id="ARBA00074422"/>
    </source>
</evidence>
<feature type="compositionally biased region" description="Acidic residues" evidence="10">
    <location>
        <begin position="289"/>
        <end position="298"/>
    </location>
</feature>
<dbReference type="PANTHER" id="PTHR42854">
    <property type="entry name" value="EUKARYOTIC TRANSLATION INITIATION FACTOR 2 SUBUNIT 3 FAMILY MEMBER"/>
    <property type="match status" value="1"/>
</dbReference>
<dbReference type="SUPFAM" id="SSF50465">
    <property type="entry name" value="EF-Tu/eEF-1alpha/eIF2-gamma C-terminal domain"/>
    <property type="match status" value="1"/>
</dbReference>
<comment type="catalytic activity">
    <reaction evidence="8">
        <text>GTP + H2O = GDP + phosphate + H(+)</text>
        <dbReference type="Rhea" id="RHEA:19669"/>
        <dbReference type="ChEBI" id="CHEBI:15377"/>
        <dbReference type="ChEBI" id="CHEBI:15378"/>
        <dbReference type="ChEBI" id="CHEBI:37565"/>
        <dbReference type="ChEBI" id="CHEBI:43474"/>
        <dbReference type="ChEBI" id="CHEBI:58189"/>
        <dbReference type="EC" id="3.6.5.3"/>
    </reaction>
</comment>
<organism evidence="12 13">
    <name type="scientific">Byssochlamys spectabilis (strain No. 5 / NBRC 109023)</name>
    <name type="common">Paecilomyces variotii</name>
    <dbReference type="NCBI Taxonomy" id="1356009"/>
    <lineage>
        <taxon>Eukaryota</taxon>
        <taxon>Fungi</taxon>
        <taxon>Dikarya</taxon>
        <taxon>Ascomycota</taxon>
        <taxon>Pezizomycotina</taxon>
        <taxon>Eurotiomycetes</taxon>
        <taxon>Eurotiomycetidae</taxon>
        <taxon>Eurotiales</taxon>
        <taxon>Thermoascaceae</taxon>
        <taxon>Paecilomyces</taxon>
    </lineage>
</organism>
<evidence type="ECO:0000256" key="4">
    <source>
        <dbReference type="ARBA" id="ARBA00022741"/>
    </source>
</evidence>
<dbReference type="FunCoup" id="V5G352">
    <property type="interactions" value="1036"/>
</dbReference>
<dbReference type="FunFam" id="2.40.30.10:FF:000009">
    <property type="entry name" value="Eukaryotic translation initiation factor 2 subunit gamma"/>
    <property type="match status" value="1"/>
</dbReference>
<evidence type="ECO:0000256" key="3">
    <source>
        <dbReference type="ARBA" id="ARBA00022540"/>
    </source>
</evidence>
<dbReference type="AlphaFoldDB" id="V5G352"/>
<evidence type="ECO:0000256" key="2">
    <source>
        <dbReference type="ARBA" id="ARBA00011986"/>
    </source>
</evidence>
<dbReference type="GO" id="GO:0003924">
    <property type="term" value="F:GTPase activity"/>
    <property type="evidence" value="ECO:0007669"/>
    <property type="project" value="InterPro"/>
</dbReference>
<comment type="caution">
    <text evidence="12">The sequence shown here is derived from an EMBL/GenBank/DDBJ whole genome shotgun (WGS) entry which is preliminary data.</text>
</comment>
<evidence type="ECO:0000256" key="5">
    <source>
        <dbReference type="ARBA" id="ARBA00022801"/>
    </source>
</evidence>
<evidence type="ECO:0000256" key="8">
    <source>
        <dbReference type="ARBA" id="ARBA00048107"/>
    </source>
</evidence>
<keyword evidence="13" id="KW-1185">Reference proteome</keyword>
<protein>
    <recommendedName>
        <fullName evidence="9">Eukaryotic translation initiation factor 2 subunit gamma</fullName>
        <ecNumber evidence="2">3.6.5.3</ecNumber>
    </recommendedName>
</protein>
<feature type="region of interest" description="Disordered" evidence="10">
    <location>
        <begin position="172"/>
        <end position="228"/>
    </location>
</feature>
<dbReference type="InterPro" id="IPR009000">
    <property type="entry name" value="Transl_B-barrel_sf"/>
</dbReference>
<evidence type="ECO:0000259" key="11">
    <source>
        <dbReference type="PROSITE" id="PS51722"/>
    </source>
</evidence>
<dbReference type="InterPro" id="IPR009001">
    <property type="entry name" value="Transl_elong_EF1A/Init_IF2_C"/>
</dbReference>
<dbReference type="SUPFAM" id="SSF50447">
    <property type="entry name" value="Translation proteins"/>
    <property type="match status" value="1"/>
</dbReference>
<dbReference type="InterPro" id="IPR004161">
    <property type="entry name" value="EFTu-like_2"/>
</dbReference>
<dbReference type="PRINTS" id="PR00315">
    <property type="entry name" value="ELONGATNFCT"/>
</dbReference>
<dbReference type="PROSITE" id="PS51722">
    <property type="entry name" value="G_TR_2"/>
    <property type="match status" value="1"/>
</dbReference>
<dbReference type="EC" id="3.6.5.3" evidence="2"/>
<feature type="domain" description="Tr-type G" evidence="11">
    <location>
        <begin position="350"/>
        <end position="558"/>
    </location>
</feature>
<dbReference type="GO" id="GO:0005829">
    <property type="term" value="C:cytosol"/>
    <property type="evidence" value="ECO:0007669"/>
    <property type="project" value="TreeGrafter"/>
</dbReference>
<dbReference type="Gene3D" id="2.40.30.10">
    <property type="entry name" value="Translation factors"/>
    <property type="match status" value="2"/>
</dbReference>
<reference evidence="13" key="1">
    <citation type="journal article" date="2014" name="Genome Announc.">
        <title>Draft genome sequence of the formaldehyde-resistant fungus Byssochlamys spectabilis No. 5 (anamorph Paecilomyces variotii No. 5) (NBRC109023).</title>
        <authorList>
            <person name="Oka T."/>
            <person name="Ekino K."/>
            <person name="Fukuda K."/>
            <person name="Nomura Y."/>
        </authorList>
    </citation>
    <scope>NUCLEOTIDE SEQUENCE [LARGE SCALE GENOMIC DNA]</scope>
    <source>
        <strain evidence="13">No. 5 / NBRC 109023</strain>
    </source>
</reference>
<dbReference type="FunFam" id="3.40.50.300:FF:000065">
    <property type="entry name" value="Eukaryotic translation initiation factor 2 subunit gamma"/>
    <property type="match status" value="1"/>
</dbReference>
<dbReference type="EMBL" id="BAUL01000165">
    <property type="protein sequence ID" value="GAD96406.1"/>
    <property type="molecule type" value="Genomic_DNA"/>
</dbReference>
<dbReference type="InParanoid" id="V5G352"/>
<evidence type="ECO:0000313" key="13">
    <source>
        <dbReference type="Proteomes" id="UP000018001"/>
    </source>
</evidence>
<accession>V5G352</accession>
<keyword evidence="7" id="KW-0342">GTP-binding</keyword>
<dbReference type="InterPro" id="IPR027417">
    <property type="entry name" value="P-loop_NTPase"/>
</dbReference>
<dbReference type="CDD" id="cd01888">
    <property type="entry name" value="eIF2_gamma"/>
    <property type="match status" value="1"/>
</dbReference>
<evidence type="ECO:0000313" key="12">
    <source>
        <dbReference type="EMBL" id="GAD96406.1"/>
    </source>
</evidence>
<dbReference type="NCBIfam" id="NF003077">
    <property type="entry name" value="PRK04000.1"/>
    <property type="match status" value="1"/>
</dbReference>
<dbReference type="GO" id="GO:0005850">
    <property type="term" value="C:eukaryotic translation initiation factor 2 complex"/>
    <property type="evidence" value="ECO:0007669"/>
    <property type="project" value="TreeGrafter"/>
</dbReference>
<keyword evidence="4" id="KW-0547">Nucleotide-binding</keyword>
<dbReference type="FunFam" id="2.40.30.10:FF:000011">
    <property type="entry name" value="Eukaryotic translation initiation factor 2 subunit gamma"/>
    <property type="match status" value="1"/>
</dbReference>
<dbReference type="SUPFAM" id="SSF52540">
    <property type="entry name" value="P-loop containing nucleoside triphosphate hydrolases"/>
    <property type="match status" value="1"/>
</dbReference>
<dbReference type="GO" id="GO:0001731">
    <property type="term" value="P:formation of translation preinitiation complex"/>
    <property type="evidence" value="ECO:0007669"/>
    <property type="project" value="TreeGrafter"/>
</dbReference>
<evidence type="ECO:0000256" key="7">
    <source>
        <dbReference type="ARBA" id="ARBA00023134"/>
    </source>
</evidence>
<dbReference type="Proteomes" id="UP000018001">
    <property type="component" value="Unassembled WGS sequence"/>
</dbReference>
<dbReference type="InterPro" id="IPR036322">
    <property type="entry name" value="WD40_repeat_dom_sf"/>
</dbReference>
<dbReference type="InterPro" id="IPR050543">
    <property type="entry name" value="eIF2G"/>
</dbReference>
<dbReference type="PANTHER" id="PTHR42854:SF3">
    <property type="entry name" value="EUKARYOTIC TRANSLATION INITIATION FACTOR 2 SUBUNIT 3-RELATED"/>
    <property type="match status" value="1"/>
</dbReference>
<comment type="similarity">
    <text evidence="1">Belongs to the TRAFAC class translation factor GTPase superfamily. Classic translation factor GTPase family. EF-Tu/EF-1A subfamily.</text>
</comment>
<dbReference type="OrthoDB" id="1045173at2759"/>
<dbReference type="CDD" id="cd03688">
    <property type="entry name" value="eIF2_gamma_II"/>
    <property type="match status" value="1"/>
</dbReference>
<keyword evidence="3 12" id="KW-0396">Initiation factor</keyword>
<dbReference type="GO" id="GO:0003743">
    <property type="term" value="F:translation initiation factor activity"/>
    <property type="evidence" value="ECO:0007669"/>
    <property type="project" value="UniProtKB-KW"/>
</dbReference>
<dbReference type="GO" id="GO:0000049">
    <property type="term" value="F:tRNA binding"/>
    <property type="evidence" value="ECO:0007669"/>
    <property type="project" value="InterPro"/>
</dbReference>
<feature type="compositionally biased region" description="Pro residues" evidence="10">
    <location>
        <begin position="314"/>
        <end position="330"/>
    </location>
</feature>
<dbReference type="Gene3D" id="3.40.50.300">
    <property type="entry name" value="P-loop containing nucleotide triphosphate hydrolases"/>
    <property type="match status" value="1"/>
</dbReference>
<dbReference type="HOGENOM" id="CLU_359261_0_0_1"/>
<keyword evidence="6" id="KW-0648">Protein biosynthesis</keyword>
<keyword evidence="5" id="KW-0378">Hydrolase</keyword>
<dbReference type="InterPro" id="IPR000795">
    <property type="entry name" value="T_Tr_GTP-bd_dom"/>
</dbReference>
<dbReference type="InterPro" id="IPR015256">
    <property type="entry name" value="eIF2g_C"/>
</dbReference>